<name>A0ABN8K771_9HYPH</name>
<evidence type="ECO:0000313" key="1">
    <source>
        <dbReference type="EMBL" id="CAH2405267.1"/>
    </source>
</evidence>
<proteinExistence type="predicted"/>
<keyword evidence="2" id="KW-1185">Reference proteome</keyword>
<dbReference type="Proteomes" id="UP001152604">
    <property type="component" value="Unassembled WGS sequence"/>
</dbReference>
<sequence>MPPPHAVPFWPCGTSCGETQAFAAPSGMMGETLDCMTAGPAVAMVWEGGSSVWGVTGWRA</sequence>
<reference evidence="1" key="1">
    <citation type="submission" date="2022-03" db="EMBL/GenBank/DDBJ databases">
        <authorList>
            <person name="Brunel B."/>
        </authorList>
    </citation>
    <scope>NUCLEOTIDE SEQUENCE</scope>
    <source>
        <strain evidence="1">STM4922sample</strain>
    </source>
</reference>
<organism evidence="1 2">
    <name type="scientific">Mesorhizobium ventifaucium</name>
    <dbReference type="NCBI Taxonomy" id="666020"/>
    <lineage>
        <taxon>Bacteria</taxon>
        <taxon>Pseudomonadati</taxon>
        <taxon>Pseudomonadota</taxon>
        <taxon>Alphaproteobacteria</taxon>
        <taxon>Hyphomicrobiales</taxon>
        <taxon>Phyllobacteriaceae</taxon>
        <taxon>Mesorhizobium</taxon>
    </lineage>
</organism>
<gene>
    <name evidence="1" type="ORF">MES4922_40156</name>
</gene>
<accession>A0ABN8K771</accession>
<evidence type="ECO:0000313" key="2">
    <source>
        <dbReference type="Proteomes" id="UP001152604"/>
    </source>
</evidence>
<comment type="caution">
    <text evidence="1">The sequence shown here is derived from an EMBL/GenBank/DDBJ whole genome shotgun (WGS) entry which is preliminary data.</text>
</comment>
<protein>
    <submittedName>
        <fullName evidence="1">Uncharacterized protein</fullName>
    </submittedName>
</protein>
<dbReference type="EMBL" id="CAKXZS010000034">
    <property type="protein sequence ID" value="CAH2405267.1"/>
    <property type="molecule type" value="Genomic_DNA"/>
</dbReference>